<feature type="region of interest" description="Disordered" evidence="1">
    <location>
        <begin position="1"/>
        <end position="22"/>
    </location>
</feature>
<dbReference type="Proteomes" id="UP001293593">
    <property type="component" value="Unassembled WGS sequence"/>
</dbReference>
<dbReference type="AlphaFoldDB" id="A0AAE1IT04"/>
<evidence type="ECO:0000313" key="2">
    <source>
        <dbReference type="EMBL" id="KAK4256082.1"/>
    </source>
</evidence>
<reference evidence="2" key="1">
    <citation type="submission" date="2023-10" db="EMBL/GenBank/DDBJ databases">
        <title>Chromosome-level genome of the transformable northern wattle, Acacia crassicarpa.</title>
        <authorList>
            <person name="Massaro I."/>
            <person name="Sinha N.R."/>
            <person name="Poethig S."/>
            <person name="Leichty A.R."/>
        </authorList>
    </citation>
    <scope>NUCLEOTIDE SEQUENCE</scope>
    <source>
        <strain evidence="2">Acra3RX</strain>
        <tissue evidence="2">Leaf</tissue>
    </source>
</reference>
<gene>
    <name evidence="2" type="ORF">QN277_008995</name>
</gene>
<keyword evidence="3" id="KW-1185">Reference proteome</keyword>
<sequence>MSHCMSVTTPTATSDKLSKHDSPSFSNAQLYRSIVGWWVSQYVTIPRPEITFSVNKVCQYLHDPRKSLEEWRAVKLRYLQVTITHGLLFTTQKHLHLLAFCDARCSHFLSLHILLPLPTSLTLTLAVLMEMHLETARLPFIWCDNSSRAVALAANPVLHGTSKHFELDLFFVRENVEEGVLCVGYVPAEDQVAYILIEALPSTFFWLNFAVNCVSYQLRGSAFLQLTLLVYFDVFFLFNKRQQYIGNGPLNIIGPGPESYSTSVLAWR</sequence>
<comment type="caution">
    <text evidence="2">The sequence shown here is derived from an EMBL/GenBank/DDBJ whole genome shotgun (WGS) entry which is preliminary data.</text>
</comment>
<organism evidence="2 3">
    <name type="scientific">Acacia crassicarpa</name>
    <name type="common">northern wattle</name>
    <dbReference type="NCBI Taxonomy" id="499986"/>
    <lineage>
        <taxon>Eukaryota</taxon>
        <taxon>Viridiplantae</taxon>
        <taxon>Streptophyta</taxon>
        <taxon>Embryophyta</taxon>
        <taxon>Tracheophyta</taxon>
        <taxon>Spermatophyta</taxon>
        <taxon>Magnoliopsida</taxon>
        <taxon>eudicotyledons</taxon>
        <taxon>Gunneridae</taxon>
        <taxon>Pentapetalae</taxon>
        <taxon>rosids</taxon>
        <taxon>fabids</taxon>
        <taxon>Fabales</taxon>
        <taxon>Fabaceae</taxon>
        <taxon>Caesalpinioideae</taxon>
        <taxon>mimosoid clade</taxon>
        <taxon>Acacieae</taxon>
        <taxon>Acacia</taxon>
    </lineage>
</organism>
<dbReference type="CDD" id="cd09272">
    <property type="entry name" value="RNase_HI_RT_Ty1"/>
    <property type="match status" value="1"/>
</dbReference>
<feature type="compositionally biased region" description="Polar residues" evidence="1">
    <location>
        <begin position="1"/>
        <end position="15"/>
    </location>
</feature>
<name>A0AAE1IT04_9FABA</name>
<proteinExistence type="predicted"/>
<evidence type="ECO:0000256" key="1">
    <source>
        <dbReference type="SAM" id="MobiDB-lite"/>
    </source>
</evidence>
<dbReference type="PANTHER" id="PTHR11439:SF455">
    <property type="entry name" value="RLK (RECEPTOR-LIKE PROTEIN KINASE) 8, PUTATIVE-RELATED"/>
    <property type="match status" value="1"/>
</dbReference>
<accession>A0AAE1IT04</accession>
<dbReference type="PANTHER" id="PTHR11439">
    <property type="entry name" value="GAG-POL-RELATED RETROTRANSPOSON"/>
    <property type="match status" value="1"/>
</dbReference>
<protein>
    <submittedName>
        <fullName evidence="2">Uncharacterized protein</fullName>
    </submittedName>
</protein>
<evidence type="ECO:0000313" key="3">
    <source>
        <dbReference type="Proteomes" id="UP001293593"/>
    </source>
</evidence>
<dbReference type="EMBL" id="JAWXYG010000013">
    <property type="protein sequence ID" value="KAK4256082.1"/>
    <property type="molecule type" value="Genomic_DNA"/>
</dbReference>